<reference evidence="3 4" key="1">
    <citation type="submission" date="2020-08" db="EMBL/GenBank/DDBJ databases">
        <title>Novel species isolated from subtropical streams in China.</title>
        <authorList>
            <person name="Lu H."/>
        </authorList>
    </citation>
    <scope>NUCLEOTIDE SEQUENCE [LARGE SCALE GENOMIC DNA]</scope>
    <source>
        <strain evidence="3 4">CCTCC AB 2015119</strain>
    </source>
</reference>
<accession>A0ABR6XDF6</accession>
<dbReference type="InterPro" id="IPR002035">
    <property type="entry name" value="VWF_A"/>
</dbReference>
<gene>
    <name evidence="3" type="ORF">H8K26_05640</name>
</gene>
<evidence type="ECO:0000259" key="1">
    <source>
        <dbReference type="PROSITE" id="PS50234"/>
    </source>
</evidence>
<dbReference type="InterPro" id="IPR013694">
    <property type="entry name" value="VIT"/>
</dbReference>
<dbReference type="EMBL" id="JACOFT010000002">
    <property type="protein sequence ID" value="MBC3810917.1"/>
    <property type="molecule type" value="Genomic_DNA"/>
</dbReference>
<dbReference type="SMART" id="SM00609">
    <property type="entry name" value="VIT"/>
    <property type="match status" value="1"/>
</dbReference>
<dbReference type="Proteomes" id="UP000637632">
    <property type="component" value="Unassembled WGS sequence"/>
</dbReference>
<dbReference type="SUPFAM" id="SSF53300">
    <property type="entry name" value="vWA-like"/>
    <property type="match status" value="1"/>
</dbReference>
<dbReference type="Pfam" id="PF13768">
    <property type="entry name" value="VWA_3"/>
    <property type="match status" value="1"/>
</dbReference>
<comment type="caution">
    <text evidence="3">The sequence shown here is derived from an EMBL/GenBank/DDBJ whole genome shotgun (WGS) entry which is preliminary data.</text>
</comment>
<evidence type="ECO:0000259" key="2">
    <source>
        <dbReference type="PROSITE" id="PS51468"/>
    </source>
</evidence>
<evidence type="ECO:0000313" key="3">
    <source>
        <dbReference type="EMBL" id="MBC3810917.1"/>
    </source>
</evidence>
<dbReference type="Gene3D" id="3.40.50.410">
    <property type="entry name" value="von Willebrand factor, type A domain"/>
    <property type="match status" value="1"/>
</dbReference>
<name>A0ABR6XDF6_9BURK</name>
<dbReference type="PANTHER" id="PTHR45737">
    <property type="entry name" value="VON WILLEBRAND FACTOR A DOMAIN-CONTAINING PROTEIN 5A"/>
    <property type="match status" value="1"/>
</dbReference>
<dbReference type="PROSITE" id="PS50234">
    <property type="entry name" value="VWFA"/>
    <property type="match status" value="1"/>
</dbReference>
<dbReference type="PROSITE" id="PS51468">
    <property type="entry name" value="VIT"/>
    <property type="match status" value="1"/>
</dbReference>
<dbReference type="SMART" id="SM00327">
    <property type="entry name" value="VWA"/>
    <property type="match status" value="1"/>
</dbReference>
<feature type="domain" description="VWFA" evidence="1">
    <location>
        <begin position="270"/>
        <end position="437"/>
    </location>
</feature>
<evidence type="ECO:0000313" key="4">
    <source>
        <dbReference type="Proteomes" id="UP000637632"/>
    </source>
</evidence>
<sequence length="784" mass="86632">MNTLQHASLKTTSGKEFILESIRMSGDVRGLMLDMQMTQQFYNHMSSHAEVIYTFPLPWGAVLLSVEVTLGEKKLTGIVVEKKQAEAGYEEALSSGDTAVMLEKNSDHSYSLNFGNLAPKEHCSIFIRYAQTLQFEQSGLRLLIPTVIAPRYDGSKSYVPKRSDIPEYLVPRHTLAADYPFDIELRLHDVLAQARIASPSHPVALKSRDGTAYISLSRQGTLDKDFVLVLDQLSDNAVVAIGPDYVNAERHVMLASFYPQIPQNANAKVSVKILVDCSGSMAGDSIASARRSLQSIVDNLTDGDRFCLSRFGNHVEHRSRAMWKSAPASKAAAQRWIDGLEADLGGTEMEAALSSTFELNDQLQSDVLLITDGDITDITSVILSAKKSGHRLFIVGVGNSPAESHLCLLADATKGACDFVATSEAVEPAVLRMFNRLRSPHFDTITCVWSEECTPIWTSENTSTLFEGDTCHVFALFAQKPKGALQLLGQRAGSALPEELGTLDMSSATTSDHQLSRMAANARLNASALISHDNAEAEKIALDYQLVTAHTNFLLIHERPESEKASDMSTLYQVKHMVPVGHSGIGQTKVFDSASCKAAVYRRESVSDRIKTSESLEYYDLPAFLRKKPDDTDKAFESQHVYVATRGSTLSPSGLLSLLDATPDRDWLISFNDLRDLKLSDSVIDWLEFVVMPEFPWATESHIVTSFIYAVSRMDACRLLPGQTKKKADIRPIFQRFFKKSGQPLPQNVSPHVDMKIVEAIQHLLKGIQPQQWPIQFSDALDDA</sequence>
<proteinExistence type="predicted"/>
<dbReference type="RefSeq" id="WP_190477995.1">
    <property type="nucleotide sequence ID" value="NZ_JACOFT010000002.1"/>
</dbReference>
<keyword evidence="4" id="KW-1185">Reference proteome</keyword>
<organism evidence="3 4">
    <name type="scientific">Undibacterium aquatile</name>
    <dbReference type="NCBI Taxonomy" id="1537398"/>
    <lineage>
        <taxon>Bacteria</taxon>
        <taxon>Pseudomonadati</taxon>
        <taxon>Pseudomonadota</taxon>
        <taxon>Betaproteobacteria</taxon>
        <taxon>Burkholderiales</taxon>
        <taxon>Oxalobacteraceae</taxon>
        <taxon>Undibacterium</taxon>
    </lineage>
</organism>
<feature type="domain" description="VIT" evidence="2">
    <location>
        <begin position="3"/>
        <end position="131"/>
    </location>
</feature>
<dbReference type="Pfam" id="PF08487">
    <property type="entry name" value="VIT"/>
    <property type="match status" value="1"/>
</dbReference>
<protein>
    <submittedName>
        <fullName evidence="3">VWA domain-containing protein</fullName>
    </submittedName>
</protein>
<dbReference type="PANTHER" id="PTHR45737:SF6">
    <property type="entry name" value="VON WILLEBRAND FACTOR A DOMAIN-CONTAINING PROTEIN 5A"/>
    <property type="match status" value="1"/>
</dbReference>
<dbReference type="InterPro" id="IPR036465">
    <property type="entry name" value="vWFA_dom_sf"/>
</dbReference>